<dbReference type="InterPro" id="IPR036503">
    <property type="entry name" value="Ald_Fedxn_OxRdtase_N_sf"/>
</dbReference>
<gene>
    <name evidence="2" type="ORF">AVLFYP127_01227</name>
</gene>
<dbReference type="EMBL" id="CACRSW010000002">
    <property type="protein sequence ID" value="VYS76203.1"/>
    <property type="molecule type" value="Genomic_DNA"/>
</dbReference>
<dbReference type="Gene3D" id="3.60.9.10">
    <property type="entry name" value="Aldehyde ferredoxin oxidoreductase, N-terminal domain"/>
    <property type="match status" value="1"/>
</dbReference>
<dbReference type="AlphaFoldDB" id="A0A6N2R530"/>
<dbReference type="RefSeq" id="WP_156328433.1">
    <property type="nucleotide sequence ID" value="NZ_CACRSW010000002.1"/>
</dbReference>
<dbReference type="InterPro" id="IPR036021">
    <property type="entry name" value="Tungsten_al_ferr_oxy-like_C"/>
</dbReference>
<organism evidence="2">
    <name type="scientific">Anaerococcus vaginalis</name>
    <dbReference type="NCBI Taxonomy" id="33037"/>
    <lineage>
        <taxon>Bacteria</taxon>
        <taxon>Bacillati</taxon>
        <taxon>Bacillota</taxon>
        <taxon>Tissierellia</taxon>
        <taxon>Tissierellales</taxon>
        <taxon>Peptoniphilaceae</taxon>
        <taxon>Anaerococcus</taxon>
    </lineage>
</organism>
<feature type="domain" description="Aldehyde ferredoxin oxidoreductase N-terminal" evidence="1">
    <location>
        <begin position="5"/>
        <end position="183"/>
    </location>
</feature>
<dbReference type="GO" id="GO:0009055">
    <property type="term" value="F:electron transfer activity"/>
    <property type="evidence" value="ECO:0007669"/>
    <property type="project" value="InterPro"/>
</dbReference>
<dbReference type="SUPFAM" id="SSF56228">
    <property type="entry name" value="Aldehyde ferredoxin oxidoreductase, N-terminal domain"/>
    <property type="match status" value="1"/>
</dbReference>
<dbReference type="Pfam" id="PF02730">
    <property type="entry name" value="AFOR_N"/>
    <property type="match status" value="1"/>
</dbReference>
<evidence type="ECO:0000313" key="2">
    <source>
        <dbReference type="EMBL" id="VYS76203.1"/>
    </source>
</evidence>
<proteinExistence type="predicted"/>
<dbReference type="SMART" id="SM00790">
    <property type="entry name" value="AFOR_N"/>
    <property type="match status" value="1"/>
</dbReference>
<dbReference type="InterPro" id="IPR051919">
    <property type="entry name" value="W-dependent_AOR"/>
</dbReference>
<dbReference type="InterPro" id="IPR013983">
    <property type="entry name" value="Ald_Fedxn_OxRdtase_N"/>
</dbReference>
<accession>A0A6N2R530</accession>
<protein>
    <recommendedName>
        <fullName evidence="1">Aldehyde ferredoxin oxidoreductase N-terminal domain-containing protein</fullName>
    </recommendedName>
</protein>
<sequence>MEKVYKILLLDLEKKKYEIEYIDKKNKNFYMGGFALSLFFLNKNKNFKNPWMIFTSSIIEYKNPISKFIIMGKNDSGKISYKNMGGDFSYFLKSNSYDGLVLLNKSDFPVEIYIDKDKILFNENSNKNYSNSSTFNYLRKKYGDNSSSIYITNSTIKKDTLARLVEDKYRGCSKNLSNLLYEKNVISITVKKNNLRKINIPSIFKNNLNRQCDGCILGCFDKKFHEKENLFSVKNSYSEDDLEKLNKIKNRLDEYGIDIYGLSKSIEFAYKYLNHIYKFENLNIDQLDNITKKIVSDKKDEIYSDLACGRKYLEKKYKIKSLSDKKRKNIPKDYLKIIDSAGMCLFATNPKDLSNIVNTINELSNLNYSIDDVKNLIKEIGKLESSLN</sequence>
<dbReference type="GO" id="GO:0016625">
    <property type="term" value="F:oxidoreductase activity, acting on the aldehyde or oxo group of donors, iron-sulfur protein as acceptor"/>
    <property type="evidence" value="ECO:0007669"/>
    <property type="project" value="InterPro"/>
</dbReference>
<dbReference type="SUPFAM" id="SSF48310">
    <property type="entry name" value="Aldehyde ferredoxin oxidoreductase, C-terminal domains"/>
    <property type="match status" value="1"/>
</dbReference>
<evidence type="ECO:0000259" key="1">
    <source>
        <dbReference type="SMART" id="SM00790"/>
    </source>
</evidence>
<dbReference type="PANTHER" id="PTHR30038">
    <property type="entry name" value="ALDEHYDE FERREDOXIN OXIDOREDUCTASE"/>
    <property type="match status" value="1"/>
</dbReference>
<dbReference type="GO" id="GO:0051536">
    <property type="term" value="F:iron-sulfur cluster binding"/>
    <property type="evidence" value="ECO:0007669"/>
    <property type="project" value="InterPro"/>
</dbReference>
<name>A0A6N2R530_9FIRM</name>
<reference evidence="2" key="1">
    <citation type="submission" date="2019-11" db="EMBL/GenBank/DDBJ databases">
        <authorList>
            <person name="Feng L."/>
        </authorList>
    </citation>
    <scope>NUCLEOTIDE SEQUENCE</scope>
    <source>
        <strain evidence="2">AvaginalisLFYP127</strain>
    </source>
</reference>
<dbReference type="PANTHER" id="PTHR30038:SF7">
    <property type="entry name" value="TUNGSTEN-CONTAINING GLYCERALDEHYDE-3-PHOSPHATE:FERREDOXIN OXIDOREDUCTASE"/>
    <property type="match status" value="1"/>
</dbReference>